<dbReference type="RefSeq" id="WP_130485165.1">
    <property type="nucleotide sequence ID" value="NZ_SGWW01000002.1"/>
</dbReference>
<feature type="signal peptide" evidence="1">
    <location>
        <begin position="1"/>
        <end position="19"/>
    </location>
</feature>
<dbReference type="Proteomes" id="UP000293519">
    <property type="component" value="Unassembled WGS sequence"/>
</dbReference>
<gene>
    <name evidence="2" type="ORF">EV141_1336</name>
</gene>
<dbReference type="PROSITE" id="PS51257">
    <property type="entry name" value="PROKAR_LIPOPROTEIN"/>
    <property type="match status" value="1"/>
</dbReference>
<name>A0A4Q7LTM2_9MICO</name>
<dbReference type="EMBL" id="SGWW01000002">
    <property type="protein sequence ID" value="RZS57622.1"/>
    <property type="molecule type" value="Genomic_DNA"/>
</dbReference>
<comment type="caution">
    <text evidence="2">The sequence shown here is derived from an EMBL/GenBank/DDBJ whole genome shotgun (WGS) entry which is preliminary data.</text>
</comment>
<reference evidence="2 3" key="1">
    <citation type="journal article" date="2015" name="Stand. Genomic Sci.">
        <title>Genomic Encyclopedia of Bacterial and Archaeal Type Strains, Phase III: the genomes of soil and plant-associated and newly described type strains.</title>
        <authorList>
            <person name="Whitman W.B."/>
            <person name="Woyke T."/>
            <person name="Klenk H.P."/>
            <person name="Zhou Y."/>
            <person name="Lilburn T.G."/>
            <person name="Beck B.J."/>
            <person name="De Vos P."/>
            <person name="Vandamme P."/>
            <person name="Eisen J.A."/>
            <person name="Garrity G."/>
            <person name="Hugenholtz P."/>
            <person name="Kyrpides N.C."/>
        </authorList>
    </citation>
    <scope>NUCLEOTIDE SEQUENCE [LARGE SCALE GENOMIC DNA]</scope>
    <source>
        <strain evidence="2 3">CV2</strain>
    </source>
</reference>
<keyword evidence="3" id="KW-1185">Reference proteome</keyword>
<evidence type="ECO:0000313" key="2">
    <source>
        <dbReference type="EMBL" id="RZS57622.1"/>
    </source>
</evidence>
<feature type="chain" id="PRO_5038796705" description="Lipoprotein" evidence="1">
    <location>
        <begin position="20"/>
        <end position="229"/>
    </location>
</feature>
<sequence>MRRSSAAAAATAAMVTLLAACAPTPSSPADLDELLVERDRAVLEVHNATLDRLAGFLRNNWGPVTLPDESVERFVVGREWAGAVAACIGTLGFPGVGTSDGGERLDFSAVDITSPRENYEIDVATYRCYGRFPVRTRDDTRIHAVEAPWAHAFTRTTQLPCIAADGHPVPPLPERDVFAAVWRTDAAYDPFALIADPASRARAEARCAGPERMLDAAIDSPDRAEAVAP</sequence>
<dbReference type="OrthoDB" id="5107587at2"/>
<evidence type="ECO:0000313" key="3">
    <source>
        <dbReference type="Proteomes" id="UP000293519"/>
    </source>
</evidence>
<evidence type="ECO:0008006" key="4">
    <source>
        <dbReference type="Google" id="ProtNLM"/>
    </source>
</evidence>
<organism evidence="2 3">
    <name type="scientific">Microcella putealis</name>
    <dbReference type="NCBI Taxonomy" id="337005"/>
    <lineage>
        <taxon>Bacteria</taxon>
        <taxon>Bacillati</taxon>
        <taxon>Actinomycetota</taxon>
        <taxon>Actinomycetes</taxon>
        <taxon>Micrococcales</taxon>
        <taxon>Microbacteriaceae</taxon>
        <taxon>Microcella</taxon>
    </lineage>
</organism>
<proteinExistence type="predicted"/>
<protein>
    <recommendedName>
        <fullName evidence="4">Lipoprotein</fullName>
    </recommendedName>
</protein>
<evidence type="ECO:0000256" key="1">
    <source>
        <dbReference type="SAM" id="SignalP"/>
    </source>
</evidence>
<accession>A0A4Q7LTM2</accession>
<dbReference type="AlphaFoldDB" id="A0A4Q7LTM2"/>
<keyword evidence="1" id="KW-0732">Signal</keyword>